<dbReference type="EMBL" id="JASKHM010000013">
    <property type="protein sequence ID" value="MEQ4484945.1"/>
    <property type="molecule type" value="Genomic_DNA"/>
</dbReference>
<protein>
    <submittedName>
        <fullName evidence="1">Uncharacterized protein</fullName>
    </submittedName>
</protein>
<evidence type="ECO:0000313" key="2">
    <source>
        <dbReference type="Proteomes" id="UP001493487"/>
    </source>
</evidence>
<gene>
    <name evidence="1" type="ORF">QJS35_21385</name>
</gene>
<comment type="caution">
    <text evidence="1">The sequence shown here is derived from an EMBL/GenBank/DDBJ whole genome shotgun (WGS) entry which is preliminary data.</text>
</comment>
<proteinExistence type="predicted"/>
<keyword evidence="2" id="KW-1185">Reference proteome</keyword>
<name>A0ABV1KY41_9BACL</name>
<reference evidence="1 2" key="1">
    <citation type="journal article" date="2023" name="Genome Announc.">
        <title>Pan-Genome Analyses of the Genus Cohnella and Proposal of the Novel Species Cohnella silvisoli sp. nov., Isolated from Forest Soil.</title>
        <authorList>
            <person name="Wang C."/>
            <person name="Mao L."/>
            <person name="Bao G."/>
            <person name="Zhu H."/>
        </authorList>
    </citation>
    <scope>NUCLEOTIDE SEQUENCE [LARGE SCALE GENOMIC DNA]</scope>
    <source>
        <strain evidence="1 2">NL03-T5-1</strain>
    </source>
</reference>
<evidence type="ECO:0000313" key="1">
    <source>
        <dbReference type="EMBL" id="MEQ4484945.1"/>
    </source>
</evidence>
<dbReference type="Proteomes" id="UP001493487">
    <property type="component" value="Unassembled WGS sequence"/>
</dbReference>
<dbReference type="RefSeq" id="WP_232184850.1">
    <property type="nucleotide sequence ID" value="NZ_JAIOAP010000003.1"/>
</dbReference>
<organism evidence="1 2">
    <name type="scientific">Cohnella silvisoli</name>
    <dbReference type="NCBI Taxonomy" id="2873699"/>
    <lineage>
        <taxon>Bacteria</taxon>
        <taxon>Bacillati</taxon>
        <taxon>Bacillota</taxon>
        <taxon>Bacilli</taxon>
        <taxon>Bacillales</taxon>
        <taxon>Paenibacillaceae</taxon>
        <taxon>Cohnella</taxon>
    </lineage>
</organism>
<accession>A0ABV1KY41</accession>
<sequence length="58" mass="6777">MGFSDLAWQFLHVPGQRVIEGDIYERYYYWLQESQGLTKEKAESETATFKDSVADLLD</sequence>